<evidence type="ECO:0000313" key="2">
    <source>
        <dbReference type="EMBL" id="MUO42267.1"/>
    </source>
</evidence>
<comment type="caution">
    <text evidence="3">The sequence shown here is derived from an EMBL/GenBank/DDBJ whole genome shotgun (WGS) entry which is preliminary data.</text>
</comment>
<organism evidence="3 5">
    <name type="scientific">Agrobacterium vitis</name>
    <name type="common">Rhizobium vitis</name>
    <dbReference type="NCBI Taxonomy" id="373"/>
    <lineage>
        <taxon>Bacteria</taxon>
        <taxon>Pseudomonadati</taxon>
        <taxon>Pseudomonadota</taxon>
        <taxon>Alphaproteobacteria</taxon>
        <taxon>Hyphomicrobiales</taxon>
        <taxon>Rhizobiaceae</taxon>
        <taxon>Rhizobium/Agrobacterium group</taxon>
        <taxon>Agrobacterium</taxon>
    </lineage>
</organism>
<dbReference type="InterPro" id="IPR016181">
    <property type="entry name" value="Acyl_CoA_acyltransferase"/>
</dbReference>
<keyword evidence="4" id="KW-1185">Reference proteome</keyword>
<dbReference type="AlphaFoldDB" id="A0ABD6H9G1"/>
<sequence>MATHVPVAANARWPDGLLIRAQSPDDAADIAALQSLPGVRAGTLRLPYPAEQDVRKYIENRQANGVSLVAVMDDIVVGNAGFMQGIGRRSHTASLGIGVHDAYQGRGIGRALVSELVAIAEDWLNIRRLELTVFTDNAAAIALYERLGFIREGTHRAFAFRAGAFVDAYAMARVRV</sequence>
<dbReference type="PANTHER" id="PTHR43328:SF1">
    <property type="entry name" value="N-ACETYLTRANSFERASE DOMAIN-CONTAINING PROTEIN"/>
    <property type="match status" value="1"/>
</dbReference>
<evidence type="ECO:0000313" key="3">
    <source>
        <dbReference type="EMBL" id="MUP10818.1"/>
    </source>
</evidence>
<reference evidence="4 5" key="1">
    <citation type="submission" date="2019-11" db="EMBL/GenBank/DDBJ databases">
        <title>Whole-genome sequencing of Allorhizobium vitis.</title>
        <authorList>
            <person name="Gan H.M."/>
            <person name="Savka M.A."/>
        </authorList>
    </citation>
    <scope>NUCLEOTIDE SEQUENCE [LARGE SCALE GENOMIC DNA]</scope>
    <source>
        <strain evidence="3 5">RF2/1</strain>
        <strain evidence="2 4">T1/7</strain>
    </source>
</reference>
<dbReference type="InterPro" id="IPR000182">
    <property type="entry name" value="GNAT_dom"/>
</dbReference>
<dbReference type="PROSITE" id="PS51186">
    <property type="entry name" value="GNAT"/>
    <property type="match status" value="1"/>
</dbReference>
<gene>
    <name evidence="3" type="ORF">BBK91_013150</name>
    <name evidence="2" type="ORF">BBL17_010785</name>
</gene>
<accession>A0ABD6H9G1</accession>
<proteinExistence type="predicted"/>
<dbReference type="SUPFAM" id="SSF55729">
    <property type="entry name" value="Acyl-CoA N-acyltransferases (Nat)"/>
    <property type="match status" value="1"/>
</dbReference>
<dbReference type="PANTHER" id="PTHR43328">
    <property type="entry name" value="ACETYLTRANSFERASE-RELATED"/>
    <property type="match status" value="1"/>
</dbReference>
<dbReference type="EMBL" id="MBFA02000007">
    <property type="protein sequence ID" value="MUP10818.1"/>
    <property type="molecule type" value="Genomic_DNA"/>
</dbReference>
<evidence type="ECO:0000259" key="1">
    <source>
        <dbReference type="PROSITE" id="PS51186"/>
    </source>
</evidence>
<dbReference type="EMBL" id="MBFE02000006">
    <property type="protein sequence ID" value="MUO42267.1"/>
    <property type="molecule type" value="Genomic_DNA"/>
</dbReference>
<dbReference type="Gene3D" id="3.40.630.30">
    <property type="match status" value="1"/>
</dbReference>
<dbReference type="Proteomes" id="UP000179454">
    <property type="component" value="Unassembled WGS sequence"/>
</dbReference>
<dbReference type="Proteomes" id="UP000179536">
    <property type="component" value="Unassembled WGS sequence"/>
</dbReference>
<name>A0ABD6H9G1_AGRVI</name>
<protein>
    <submittedName>
        <fullName evidence="3">GNAT family N-acetyltransferase</fullName>
    </submittedName>
</protein>
<evidence type="ECO:0000313" key="4">
    <source>
        <dbReference type="Proteomes" id="UP000179454"/>
    </source>
</evidence>
<dbReference type="CDD" id="cd04301">
    <property type="entry name" value="NAT_SF"/>
    <property type="match status" value="1"/>
</dbReference>
<feature type="domain" description="N-acetyltransferase" evidence="1">
    <location>
        <begin position="17"/>
        <end position="172"/>
    </location>
</feature>
<dbReference type="Pfam" id="PF00583">
    <property type="entry name" value="Acetyltransf_1"/>
    <property type="match status" value="1"/>
</dbReference>
<evidence type="ECO:0000313" key="5">
    <source>
        <dbReference type="Proteomes" id="UP000179536"/>
    </source>
</evidence>